<protein>
    <submittedName>
        <fullName evidence="6">Luciferase-like monooxygenase</fullName>
    </submittedName>
</protein>
<evidence type="ECO:0000256" key="3">
    <source>
        <dbReference type="ARBA" id="ARBA00023002"/>
    </source>
</evidence>
<dbReference type="GO" id="GO:0046306">
    <property type="term" value="P:alkanesulfonate catabolic process"/>
    <property type="evidence" value="ECO:0007669"/>
    <property type="project" value="TreeGrafter"/>
</dbReference>
<keyword evidence="3" id="KW-0560">Oxidoreductase</keyword>
<dbReference type="InterPro" id="IPR011251">
    <property type="entry name" value="Luciferase-like_dom"/>
</dbReference>
<gene>
    <name evidence="6" type="ORF">SAMN05421810_102557</name>
</gene>
<feature type="domain" description="Luciferase-like" evidence="5">
    <location>
        <begin position="20"/>
        <end position="199"/>
    </location>
</feature>
<dbReference type="STRING" id="587909.SAMN05421810_102557"/>
<sequence>MSGTGVRLGALVLPEHSGRTGAQVWRRVEELGFAHVWTLDHLSWRSLRDRPWFDAMITIATAACVTTTPALGVLVTTPNFRHPVLTARQAMSLDQSSEGRFVLGVGAGSGGPDSSALGEAEPSPAVRAARFGEFVTLVDRLLRDPVTTVAGTHFTAQDVRMIPGCLQRPRVPLAIAAAGPQGMRLAAEFGDFWVTIGDARAPGGQGEDSAFRTLRRQVDRLAQACDAVGRPVGSLRKLVNLSRVAPDPYGSPERLADLTGRCAALGFTDIVVAYPRGEGVFAGDLREFEDAVTHVVGSSDREGTY</sequence>
<evidence type="ECO:0000256" key="2">
    <source>
        <dbReference type="ARBA" id="ARBA00022643"/>
    </source>
</evidence>
<evidence type="ECO:0000256" key="1">
    <source>
        <dbReference type="ARBA" id="ARBA00022630"/>
    </source>
</evidence>
<organism evidence="6 7">
    <name type="scientific">Amycolatopsis arida</name>
    <dbReference type="NCBI Taxonomy" id="587909"/>
    <lineage>
        <taxon>Bacteria</taxon>
        <taxon>Bacillati</taxon>
        <taxon>Actinomycetota</taxon>
        <taxon>Actinomycetes</taxon>
        <taxon>Pseudonocardiales</taxon>
        <taxon>Pseudonocardiaceae</taxon>
        <taxon>Amycolatopsis</taxon>
    </lineage>
</organism>
<evidence type="ECO:0000313" key="7">
    <source>
        <dbReference type="Proteomes" id="UP000198727"/>
    </source>
</evidence>
<accession>A0A1I5Q9Z4</accession>
<keyword evidence="7" id="KW-1185">Reference proteome</keyword>
<dbReference type="GO" id="GO:0008726">
    <property type="term" value="F:alkanesulfonate monooxygenase activity"/>
    <property type="evidence" value="ECO:0007669"/>
    <property type="project" value="TreeGrafter"/>
</dbReference>
<dbReference type="RefSeq" id="WP_092529289.1">
    <property type="nucleotide sequence ID" value="NZ_FOWW01000002.1"/>
</dbReference>
<keyword evidence="1" id="KW-0285">Flavoprotein</keyword>
<dbReference type="InterPro" id="IPR050172">
    <property type="entry name" value="SsuD_RutA_monooxygenase"/>
</dbReference>
<evidence type="ECO:0000256" key="4">
    <source>
        <dbReference type="ARBA" id="ARBA00023033"/>
    </source>
</evidence>
<evidence type="ECO:0000259" key="5">
    <source>
        <dbReference type="Pfam" id="PF00296"/>
    </source>
</evidence>
<dbReference type="AlphaFoldDB" id="A0A1I5Q9Z4"/>
<dbReference type="EMBL" id="FOWW01000002">
    <property type="protein sequence ID" value="SFP42850.1"/>
    <property type="molecule type" value="Genomic_DNA"/>
</dbReference>
<dbReference type="InterPro" id="IPR036661">
    <property type="entry name" value="Luciferase-like_sf"/>
</dbReference>
<proteinExistence type="predicted"/>
<dbReference type="Proteomes" id="UP000198727">
    <property type="component" value="Unassembled WGS sequence"/>
</dbReference>
<name>A0A1I5Q9Z4_9PSEU</name>
<dbReference type="Pfam" id="PF00296">
    <property type="entry name" value="Bac_luciferase"/>
    <property type="match status" value="1"/>
</dbReference>
<keyword evidence="4 6" id="KW-0503">Monooxygenase</keyword>
<dbReference type="PANTHER" id="PTHR42847">
    <property type="entry name" value="ALKANESULFONATE MONOOXYGENASE"/>
    <property type="match status" value="1"/>
</dbReference>
<reference evidence="7" key="1">
    <citation type="submission" date="2016-10" db="EMBL/GenBank/DDBJ databases">
        <authorList>
            <person name="Varghese N."/>
            <person name="Submissions S."/>
        </authorList>
    </citation>
    <scope>NUCLEOTIDE SEQUENCE [LARGE SCALE GENOMIC DNA]</scope>
    <source>
        <strain evidence="7">CGMCC 4.5579</strain>
    </source>
</reference>
<dbReference type="SUPFAM" id="SSF51679">
    <property type="entry name" value="Bacterial luciferase-like"/>
    <property type="match status" value="1"/>
</dbReference>
<dbReference type="Gene3D" id="3.20.20.30">
    <property type="entry name" value="Luciferase-like domain"/>
    <property type="match status" value="1"/>
</dbReference>
<evidence type="ECO:0000313" key="6">
    <source>
        <dbReference type="EMBL" id="SFP42850.1"/>
    </source>
</evidence>
<dbReference type="OrthoDB" id="7374740at2"/>
<dbReference type="PANTHER" id="PTHR42847:SF4">
    <property type="entry name" value="ALKANESULFONATE MONOOXYGENASE-RELATED"/>
    <property type="match status" value="1"/>
</dbReference>
<keyword evidence="2" id="KW-0288">FMN</keyword>